<evidence type="ECO:0000256" key="3">
    <source>
        <dbReference type="ARBA" id="ARBA00022692"/>
    </source>
</evidence>
<keyword evidence="2" id="KW-1003">Cell membrane</keyword>
<comment type="caution">
    <text evidence="8">The sequence shown here is derived from an EMBL/GenBank/DDBJ whole genome shotgun (WGS) entry which is preliminary data.</text>
</comment>
<keyword evidence="4 6" id="KW-1133">Transmembrane helix</keyword>
<evidence type="ECO:0000256" key="5">
    <source>
        <dbReference type="ARBA" id="ARBA00023136"/>
    </source>
</evidence>
<dbReference type="Proteomes" id="UP001595793">
    <property type="component" value="Unassembled WGS sequence"/>
</dbReference>
<feature type="transmembrane region" description="Helical" evidence="6">
    <location>
        <begin position="101"/>
        <end position="125"/>
    </location>
</feature>
<feature type="domain" description="Cardiolipin synthase N-terminal" evidence="7">
    <location>
        <begin position="119"/>
        <end position="157"/>
    </location>
</feature>
<dbReference type="Gene3D" id="3.40.1690.20">
    <property type="match status" value="1"/>
</dbReference>
<evidence type="ECO:0000313" key="9">
    <source>
        <dbReference type="Proteomes" id="UP001595793"/>
    </source>
</evidence>
<protein>
    <submittedName>
        <fullName evidence="8">PLDc N-terminal domain-containing protein</fullName>
    </submittedName>
</protein>
<evidence type="ECO:0000313" key="8">
    <source>
        <dbReference type="EMBL" id="MFC4027168.1"/>
    </source>
</evidence>
<proteinExistence type="predicted"/>
<reference evidence="9" key="1">
    <citation type="journal article" date="2019" name="Int. J. Syst. Evol. Microbiol.">
        <title>The Global Catalogue of Microorganisms (GCM) 10K type strain sequencing project: providing services to taxonomists for standard genome sequencing and annotation.</title>
        <authorList>
            <consortium name="The Broad Institute Genomics Platform"/>
            <consortium name="The Broad Institute Genome Sequencing Center for Infectious Disease"/>
            <person name="Wu L."/>
            <person name="Ma J."/>
        </authorList>
    </citation>
    <scope>NUCLEOTIDE SEQUENCE [LARGE SCALE GENOMIC DNA]</scope>
    <source>
        <strain evidence="9">CECT 9128</strain>
    </source>
</reference>
<dbReference type="PROSITE" id="PS51257">
    <property type="entry name" value="PROKAR_LIPOPROTEIN"/>
    <property type="match status" value="1"/>
</dbReference>
<keyword evidence="5 6" id="KW-0472">Membrane</keyword>
<evidence type="ECO:0000256" key="6">
    <source>
        <dbReference type="SAM" id="Phobius"/>
    </source>
</evidence>
<evidence type="ECO:0000259" key="7">
    <source>
        <dbReference type="Pfam" id="PF13396"/>
    </source>
</evidence>
<keyword evidence="9" id="KW-1185">Reference proteome</keyword>
<keyword evidence="3 6" id="KW-0812">Transmembrane</keyword>
<feature type="transmembrane region" description="Helical" evidence="6">
    <location>
        <begin position="139"/>
        <end position="158"/>
    </location>
</feature>
<dbReference type="RefSeq" id="WP_290234815.1">
    <property type="nucleotide sequence ID" value="NZ_JAUFPZ010000002.1"/>
</dbReference>
<gene>
    <name evidence="8" type="ORF">ACFOS1_07105</name>
</gene>
<sequence>MRKALLFLIPLLICLISIGCGSDSKEISLNEFNEEILPSEEIKKVVIEDREDIFIYTSEKVPYRLKASEIGDIEEFIDHLYSQQENIDITYNANVNNTGLLLWQLFNLLVPILLLTHIILLWIALRKVIKSTAGDLEKILYAMISIFVPFFGPIIYLTTKPKS</sequence>
<evidence type="ECO:0000256" key="2">
    <source>
        <dbReference type="ARBA" id="ARBA00022475"/>
    </source>
</evidence>
<accession>A0ABV8H538</accession>
<comment type="subcellular location">
    <subcellularLocation>
        <location evidence="1">Cell membrane</location>
        <topology evidence="1">Multi-pass membrane protein</topology>
    </subcellularLocation>
</comment>
<evidence type="ECO:0000256" key="1">
    <source>
        <dbReference type="ARBA" id="ARBA00004651"/>
    </source>
</evidence>
<evidence type="ECO:0000256" key="4">
    <source>
        <dbReference type="ARBA" id="ARBA00022989"/>
    </source>
</evidence>
<name>A0ABV8H538_9FLAO</name>
<dbReference type="EMBL" id="JBHSAS010000006">
    <property type="protein sequence ID" value="MFC4027168.1"/>
    <property type="molecule type" value="Genomic_DNA"/>
</dbReference>
<dbReference type="Pfam" id="PF13396">
    <property type="entry name" value="PLDc_N"/>
    <property type="match status" value="1"/>
</dbReference>
<organism evidence="8 9">
    <name type="scientific">Zunongwangia endophytica</name>
    <dbReference type="NCBI Taxonomy" id="1808945"/>
    <lineage>
        <taxon>Bacteria</taxon>
        <taxon>Pseudomonadati</taxon>
        <taxon>Bacteroidota</taxon>
        <taxon>Flavobacteriia</taxon>
        <taxon>Flavobacteriales</taxon>
        <taxon>Flavobacteriaceae</taxon>
        <taxon>Zunongwangia</taxon>
    </lineage>
</organism>
<dbReference type="InterPro" id="IPR027379">
    <property type="entry name" value="CLS_N"/>
</dbReference>